<evidence type="ECO:0000313" key="3">
    <source>
        <dbReference type="Proteomes" id="UP000784294"/>
    </source>
</evidence>
<protein>
    <submittedName>
        <fullName evidence="2">Uncharacterized protein</fullName>
    </submittedName>
</protein>
<sequence>MGEISLLDTVTTSNDTHLGPTTRQYSPTGVDLTQLIEVQSSRTVIGRDMNEVCTNLATSNNSRQNIHQIRHMKQLQQPWSNSSRVREDESFKSNVGEFKVIVSTSTETRNSNSSPVLLNSCTLDHGVYQCQHFKILSSREEPPPDASKLDQPDSISIVPEAECTVKLPDCLPVSLSLPVALPLQLPLVVPLPIQLPVSLSFVPPDQGSVNGAVGLADYTSFPPSQISKPNSQQLNSPENKLADWNCLQATENETNDGFKHIGSSQLSSTNASLPQNSAFLLTSYIPDNSVLESVEGNVASEAEYQNRKGVMPWLTSQMMNGNTYMPGSSVLHKYSVRI</sequence>
<dbReference type="Proteomes" id="UP000784294">
    <property type="component" value="Unassembled WGS sequence"/>
</dbReference>
<evidence type="ECO:0000256" key="1">
    <source>
        <dbReference type="SAM" id="MobiDB-lite"/>
    </source>
</evidence>
<dbReference type="EMBL" id="CAAALY010246642">
    <property type="protein sequence ID" value="VEL33907.1"/>
    <property type="molecule type" value="Genomic_DNA"/>
</dbReference>
<name>A0A3S5ANI5_9PLAT</name>
<reference evidence="2" key="1">
    <citation type="submission" date="2018-11" db="EMBL/GenBank/DDBJ databases">
        <authorList>
            <consortium name="Pathogen Informatics"/>
        </authorList>
    </citation>
    <scope>NUCLEOTIDE SEQUENCE</scope>
</reference>
<feature type="region of interest" description="Disordered" evidence="1">
    <location>
        <begin position="1"/>
        <end position="26"/>
    </location>
</feature>
<feature type="compositionally biased region" description="Polar residues" evidence="1">
    <location>
        <begin position="8"/>
        <end position="26"/>
    </location>
</feature>
<dbReference type="AlphaFoldDB" id="A0A3S5ANI5"/>
<proteinExistence type="predicted"/>
<keyword evidence="3" id="KW-1185">Reference proteome</keyword>
<comment type="caution">
    <text evidence="2">The sequence shown here is derived from an EMBL/GenBank/DDBJ whole genome shotgun (WGS) entry which is preliminary data.</text>
</comment>
<evidence type="ECO:0000313" key="2">
    <source>
        <dbReference type="EMBL" id="VEL33907.1"/>
    </source>
</evidence>
<organism evidence="2 3">
    <name type="scientific">Protopolystoma xenopodis</name>
    <dbReference type="NCBI Taxonomy" id="117903"/>
    <lineage>
        <taxon>Eukaryota</taxon>
        <taxon>Metazoa</taxon>
        <taxon>Spiralia</taxon>
        <taxon>Lophotrochozoa</taxon>
        <taxon>Platyhelminthes</taxon>
        <taxon>Monogenea</taxon>
        <taxon>Polyopisthocotylea</taxon>
        <taxon>Polystomatidea</taxon>
        <taxon>Polystomatidae</taxon>
        <taxon>Protopolystoma</taxon>
    </lineage>
</organism>
<accession>A0A3S5ANI5</accession>
<gene>
    <name evidence="2" type="ORF">PXEA_LOCUS27347</name>
</gene>